<protein>
    <submittedName>
        <fullName evidence="1">Uncharacterized protein</fullName>
    </submittedName>
</protein>
<comment type="caution">
    <text evidence="1">The sequence shown here is derived from an EMBL/GenBank/DDBJ whole genome shotgun (WGS) entry which is preliminary data.</text>
</comment>
<organism evidence="1 2">
    <name type="scientific">Allacma fusca</name>
    <dbReference type="NCBI Taxonomy" id="39272"/>
    <lineage>
        <taxon>Eukaryota</taxon>
        <taxon>Metazoa</taxon>
        <taxon>Ecdysozoa</taxon>
        <taxon>Arthropoda</taxon>
        <taxon>Hexapoda</taxon>
        <taxon>Collembola</taxon>
        <taxon>Symphypleona</taxon>
        <taxon>Sminthuridae</taxon>
        <taxon>Allacma</taxon>
    </lineage>
</organism>
<accession>A0A8J2P4P5</accession>
<keyword evidence="2" id="KW-1185">Reference proteome</keyword>
<dbReference type="EMBL" id="CAJVCH010123932">
    <property type="protein sequence ID" value="CAG7725566.1"/>
    <property type="molecule type" value="Genomic_DNA"/>
</dbReference>
<evidence type="ECO:0000313" key="2">
    <source>
        <dbReference type="Proteomes" id="UP000708208"/>
    </source>
</evidence>
<proteinExistence type="predicted"/>
<sequence>GKIVGVRIYRVGLVCSVLRL</sequence>
<gene>
    <name evidence="1" type="ORF">AFUS01_LOCUS14520</name>
</gene>
<dbReference type="AlphaFoldDB" id="A0A8J2P4P5"/>
<evidence type="ECO:0000313" key="1">
    <source>
        <dbReference type="EMBL" id="CAG7725566.1"/>
    </source>
</evidence>
<dbReference type="Proteomes" id="UP000708208">
    <property type="component" value="Unassembled WGS sequence"/>
</dbReference>
<feature type="non-terminal residue" evidence="1">
    <location>
        <position position="1"/>
    </location>
</feature>
<reference evidence="1" key="1">
    <citation type="submission" date="2021-06" db="EMBL/GenBank/DDBJ databases">
        <authorList>
            <person name="Hodson N. C."/>
            <person name="Mongue J. A."/>
            <person name="Jaron S. K."/>
        </authorList>
    </citation>
    <scope>NUCLEOTIDE SEQUENCE</scope>
</reference>
<name>A0A8J2P4P5_9HEXA</name>